<feature type="coiled-coil region" evidence="1">
    <location>
        <begin position="56"/>
        <end position="90"/>
    </location>
</feature>
<protein>
    <submittedName>
        <fullName evidence="2">Uncharacterized protein</fullName>
    </submittedName>
</protein>
<keyword evidence="1" id="KW-0175">Coiled coil</keyword>
<comment type="caution">
    <text evidence="2">The sequence shown here is derived from an EMBL/GenBank/DDBJ whole genome shotgun (WGS) entry which is preliminary data.</text>
</comment>
<evidence type="ECO:0000256" key="1">
    <source>
        <dbReference type="SAM" id="Coils"/>
    </source>
</evidence>
<evidence type="ECO:0000313" key="2">
    <source>
        <dbReference type="EMBL" id="GGD43269.1"/>
    </source>
</evidence>
<dbReference type="EMBL" id="BMFH01000001">
    <property type="protein sequence ID" value="GGD43269.1"/>
    <property type="molecule type" value="Genomic_DNA"/>
</dbReference>
<gene>
    <name evidence="2" type="ORF">GCM10011361_07770</name>
</gene>
<name>A0ABQ1QT95_9FLAO</name>
<sequence>MEKEVKITAPSLEILHDESRRWLSELEFLADEITFFNRLLNSYVFEPDTPDLFEDLQEHQKNLTRAEKKCKALKKQVQEHENQLSGLLDLANTTLDAAYKDKHQYLKEDMEVCLAEFQGLKHGMFRYGQTILKKRHRKDK</sequence>
<reference evidence="3" key="1">
    <citation type="journal article" date="2019" name="Int. J. Syst. Evol. Microbiol.">
        <title>The Global Catalogue of Microorganisms (GCM) 10K type strain sequencing project: providing services to taxonomists for standard genome sequencing and annotation.</title>
        <authorList>
            <consortium name="The Broad Institute Genomics Platform"/>
            <consortium name="The Broad Institute Genome Sequencing Center for Infectious Disease"/>
            <person name="Wu L."/>
            <person name="Ma J."/>
        </authorList>
    </citation>
    <scope>NUCLEOTIDE SEQUENCE [LARGE SCALE GENOMIC DNA]</scope>
    <source>
        <strain evidence="3">CGMCC 1.12606</strain>
    </source>
</reference>
<accession>A0ABQ1QT95</accession>
<dbReference type="Proteomes" id="UP000625780">
    <property type="component" value="Unassembled WGS sequence"/>
</dbReference>
<organism evidence="2 3">
    <name type="scientific">Muriicola marianensis</name>
    <dbReference type="NCBI Taxonomy" id="1324801"/>
    <lineage>
        <taxon>Bacteria</taxon>
        <taxon>Pseudomonadati</taxon>
        <taxon>Bacteroidota</taxon>
        <taxon>Flavobacteriia</taxon>
        <taxon>Flavobacteriales</taxon>
        <taxon>Flavobacteriaceae</taxon>
        <taxon>Muriicola</taxon>
    </lineage>
</organism>
<evidence type="ECO:0000313" key="3">
    <source>
        <dbReference type="Proteomes" id="UP000625780"/>
    </source>
</evidence>
<dbReference type="RefSeq" id="WP_188369384.1">
    <property type="nucleotide sequence ID" value="NZ_BMFH01000001.1"/>
</dbReference>
<proteinExistence type="predicted"/>
<keyword evidence="3" id="KW-1185">Reference proteome</keyword>